<dbReference type="Pfam" id="PF07714">
    <property type="entry name" value="PK_Tyr_Ser-Thr"/>
    <property type="match status" value="1"/>
</dbReference>
<reference evidence="4" key="1">
    <citation type="submission" date="2023-05" db="EMBL/GenBank/DDBJ databases">
        <authorList>
            <person name="Stuckert A."/>
        </authorList>
    </citation>
    <scope>NUCLEOTIDE SEQUENCE</scope>
</reference>
<keyword evidence="2" id="KW-0067">ATP-binding</keyword>
<evidence type="ECO:0000313" key="5">
    <source>
        <dbReference type="Proteomes" id="UP001162483"/>
    </source>
</evidence>
<keyword evidence="1" id="KW-0547">Nucleotide-binding</keyword>
<evidence type="ECO:0000256" key="1">
    <source>
        <dbReference type="ARBA" id="ARBA00022741"/>
    </source>
</evidence>
<organism evidence="4 5">
    <name type="scientific">Staurois parvus</name>
    <dbReference type="NCBI Taxonomy" id="386267"/>
    <lineage>
        <taxon>Eukaryota</taxon>
        <taxon>Metazoa</taxon>
        <taxon>Chordata</taxon>
        <taxon>Craniata</taxon>
        <taxon>Vertebrata</taxon>
        <taxon>Euteleostomi</taxon>
        <taxon>Amphibia</taxon>
        <taxon>Batrachia</taxon>
        <taxon>Anura</taxon>
        <taxon>Neobatrachia</taxon>
        <taxon>Ranoidea</taxon>
        <taxon>Ranidae</taxon>
        <taxon>Staurois</taxon>
    </lineage>
</organism>
<keyword evidence="5" id="KW-1185">Reference proteome</keyword>
<dbReference type="InterPro" id="IPR011009">
    <property type="entry name" value="Kinase-like_dom_sf"/>
</dbReference>
<proteinExistence type="predicted"/>
<dbReference type="SUPFAM" id="SSF56112">
    <property type="entry name" value="Protein kinase-like (PK-like)"/>
    <property type="match status" value="1"/>
</dbReference>
<evidence type="ECO:0000259" key="3">
    <source>
        <dbReference type="PROSITE" id="PS50011"/>
    </source>
</evidence>
<dbReference type="Proteomes" id="UP001162483">
    <property type="component" value="Unassembled WGS sequence"/>
</dbReference>
<dbReference type="InterPro" id="IPR000719">
    <property type="entry name" value="Prot_kinase_dom"/>
</dbReference>
<protein>
    <recommendedName>
        <fullName evidence="3">Protein kinase domain-containing protein</fullName>
    </recommendedName>
</protein>
<evidence type="ECO:0000256" key="2">
    <source>
        <dbReference type="ARBA" id="ARBA00022840"/>
    </source>
</evidence>
<dbReference type="Gene3D" id="1.10.510.10">
    <property type="entry name" value="Transferase(Phosphotransferase) domain 1"/>
    <property type="match status" value="1"/>
</dbReference>
<name>A0ABN9D494_9NEOB</name>
<dbReference type="InterPro" id="IPR050122">
    <property type="entry name" value="RTK"/>
</dbReference>
<dbReference type="InterPro" id="IPR001245">
    <property type="entry name" value="Ser-Thr/Tyr_kinase_cat_dom"/>
</dbReference>
<accession>A0ABN9D494</accession>
<evidence type="ECO:0000313" key="4">
    <source>
        <dbReference type="EMBL" id="CAI9567323.1"/>
    </source>
</evidence>
<dbReference type="InterPro" id="IPR008266">
    <property type="entry name" value="Tyr_kinase_AS"/>
</dbReference>
<dbReference type="PROSITE" id="PS50011">
    <property type="entry name" value="PROTEIN_KINASE_DOM"/>
    <property type="match status" value="1"/>
</dbReference>
<feature type="domain" description="Protein kinase" evidence="3">
    <location>
        <begin position="1"/>
        <end position="82"/>
    </location>
</feature>
<comment type="caution">
    <text evidence="4">The sequence shown here is derived from an EMBL/GenBank/DDBJ whole genome shotgun (WGS) entry which is preliminary data.</text>
</comment>
<gene>
    <name evidence="4" type="ORF">SPARVUS_LOCUS6521616</name>
</gene>
<dbReference type="PANTHER" id="PTHR24416">
    <property type="entry name" value="TYROSINE-PROTEIN KINASE RECEPTOR"/>
    <property type="match status" value="1"/>
</dbReference>
<dbReference type="EMBL" id="CATNWA010014091">
    <property type="protein sequence ID" value="CAI9567323.1"/>
    <property type="molecule type" value="Genomic_DNA"/>
</dbReference>
<dbReference type="PROSITE" id="PS00109">
    <property type="entry name" value="PROTEIN_KINASE_TYR"/>
    <property type="match status" value="1"/>
</dbReference>
<sequence length="82" mass="9446">MSSGHTELLQAEEMKYQNTRKYDEEDLNILTLEDLLSFSYQVAKGMEFLESKMCIHRDLAARNILITGGKIAKICDFDLPEM</sequence>
<dbReference type="PANTHER" id="PTHR24416:SF356">
    <property type="entry name" value="RECEPTOR-TYPE TYROSINE-PROTEIN KINASE FLT3"/>
    <property type="match status" value="1"/>
</dbReference>